<evidence type="ECO:0000256" key="1">
    <source>
        <dbReference type="SAM" id="MobiDB-lite"/>
    </source>
</evidence>
<protein>
    <submittedName>
        <fullName evidence="3">Predicted protein</fullName>
    </submittedName>
</protein>
<feature type="region of interest" description="Disordered" evidence="1">
    <location>
        <begin position="37"/>
        <end position="56"/>
    </location>
</feature>
<dbReference type="KEGG" id="mpp:MICPUCDRAFT_56685"/>
<feature type="chain" id="PRO_5002910345" evidence="2">
    <location>
        <begin position="27"/>
        <end position="285"/>
    </location>
</feature>
<dbReference type="RefSeq" id="XP_003057479.1">
    <property type="nucleotide sequence ID" value="XM_003057433.1"/>
</dbReference>
<feature type="compositionally biased region" description="Low complexity" evidence="1">
    <location>
        <begin position="39"/>
        <end position="48"/>
    </location>
</feature>
<evidence type="ECO:0000256" key="2">
    <source>
        <dbReference type="SAM" id="SignalP"/>
    </source>
</evidence>
<proteinExistence type="predicted"/>
<dbReference type="GeneID" id="9682918"/>
<keyword evidence="4" id="KW-1185">Reference proteome</keyword>
<gene>
    <name evidence="3" type="ORF">MICPUCDRAFT_56685</name>
</gene>
<dbReference type="AlphaFoldDB" id="C1MMW7"/>
<dbReference type="EMBL" id="GG663737">
    <property type="protein sequence ID" value="EEH59124.1"/>
    <property type="molecule type" value="Genomic_DNA"/>
</dbReference>
<keyword evidence="2" id="KW-0732">Signal</keyword>
<accession>C1MMW7</accession>
<evidence type="ECO:0000313" key="4">
    <source>
        <dbReference type="Proteomes" id="UP000001876"/>
    </source>
</evidence>
<evidence type="ECO:0000313" key="3">
    <source>
        <dbReference type="EMBL" id="EEH59124.1"/>
    </source>
</evidence>
<dbReference type="Proteomes" id="UP000001876">
    <property type="component" value="Unassembled WGS sequence"/>
</dbReference>
<sequence length="285" mass="30153">MALPRRAPFALALLLLLLAPREGARASDRGLCFVLPDASSSSSSSSSSRVRPRPNARVDADALAATATRCVTHPRLDLQAAHARLRVVDARDADATRVALRCERAFTSFLCDRALAPRSANDDDDDDDDDAFPAFSCEAIDPAVAVAEEEEEEETAGSGANDASMETCVWPVCETLCVGSPSASRAKTTRDAKSFASTCARCARACDVTRTGATIGILTEPTTPGDRYCAALARQRARGGARSAAPRREARSGVAPDFGGGDDGGEVRSIHWSPYDRVRVVNADP</sequence>
<reference evidence="3 4" key="1">
    <citation type="journal article" date="2009" name="Science">
        <title>Green evolution and dynamic adaptations revealed by genomes of the marine picoeukaryotes Micromonas.</title>
        <authorList>
            <person name="Worden A.Z."/>
            <person name="Lee J.H."/>
            <person name="Mock T."/>
            <person name="Rouze P."/>
            <person name="Simmons M.P."/>
            <person name="Aerts A.L."/>
            <person name="Allen A.E."/>
            <person name="Cuvelier M.L."/>
            <person name="Derelle E."/>
            <person name="Everett M.V."/>
            <person name="Foulon E."/>
            <person name="Grimwood J."/>
            <person name="Gundlach H."/>
            <person name="Henrissat B."/>
            <person name="Napoli C."/>
            <person name="McDonald S.M."/>
            <person name="Parker M.S."/>
            <person name="Rombauts S."/>
            <person name="Salamov A."/>
            <person name="Von Dassow P."/>
            <person name="Badger J.H."/>
            <person name="Coutinho P.M."/>
            <person name="Demir E."/>
            <person name="Dubchak I."/>
            <person name="Gentemann C."/>
            <person name="Eikrem W."/>
            <person name="Gready J.E."/>
            <person name="John U."/>
            <person name="Lanier W."/>
            <person name="Lindquist E.A."/>
            <person name="Lucas S."/>
            <person name="Mayer K.F."/>
            <person name="Moreau H."/>
            <person name="Not F."/>
            <person name="Otillar R."/>
            <person name="Panaud O."/>
            <person name="Pangilinan J."/>
            <person name="Paulsen I."/>
            <person name="Piegu B."/>
            <person name="Poliakov A."/>
            <person name="Robbens S."/>
            <person name="Schmutz J."/>
            <person name="Toulza E."/>
            <person name="Wyss T."/>
            <person name="Zelensky A."/>
            <person name="Zhou K."/>
            <person name="Armbrust E.V."/>
            <person name="Bhattacharya D."/>
            <person name="Goodenough U.W."/>
            <person name="Van de Peer Y."/>
            <person name="Grigoriev I.V."/>
        </authorList>
    </citation>
    <scope>NUCLEOTIDE SEQUENCE [LARGE SCALE GENOMIC DNA]</scope>
    <source>
        <strain evidence="3 4">CCMP1545</strain>
    </source>
</reference>
<name>C1MMW7_MICPC</name>
<feature type="signal peptide" evidence="2">
    <location>
        <begin position="1"/>
        <end position="26"/>
    </location>
</feature>
<organism evidence="4">
    <name type="scientific">Micromonas pusilla (strain CCMP1545)</name>
    <name type="common">Picoplanktonic green alga</name>
    <dbReference type="NCBI Taxonomy" id="564608"/>
    <lineage>
        <taxon>Eukaryota</taxon>
        <taxon>Viridiplantae</taxon>
        <taxon>Chlorophyta</taxon>
        <taxon>Mamiellophyceae</taxon>
        <taxon>Mamiellales</taxon>
        <taxon>Mamiellaceae</taxon>
        <taxon>Micromonas</taxon>
    </lineage>
</organism>
<feature type="region of interest" description="Disordered" evidence="1">
    <location>
        <begin position="240"/>
        <end position="271"/>
    </location>
</feature>